<evidence type="ECO:0000313" key="2">
    <source>
        <dbReference type="EMBL" id="AWU74183.1"/>
    </source>
</evidence>
<dbReference type="VEuPathDB" id="FungiDB:C5L36_0A07830"/>
<evidence type="ECO:0000313" key="4">
    <source>
        <dbReference type="Proteomes" id="UP000189274"/>
    </source>
</evidence>
<reference evidence="3" key="2">
    <citation type="submission" date="2017-01" db="EMBL/GenBank/DDBJ databases">
        <authorList>
            <person name="Mah S.A."/>
            <person name="Swanson W.J."/>
            <person name="Moy G.W."/>
            <person name="Vacquier V.D."/>
        </authorList>
    </citation>
    <scope>NUCLEOTIDE SEQUENCE [LARGE SCALE GENOMIC DNA]</scope>
    <source>
        <strain evidence="3">129</strain>
    </source>
</reference>
<dbReference type="PANTHER" id="PTHR23329">
    <property type="entry name" value="TUFTELIN-INTERACTING PROTEIN 11-RELATED"/>
    <property type="match status" value="1"/>
</dbReference>
<protein>
    <submittedName>
        <fullName evidence="3">Tuftelin-interacting protein 11</fullName>
    </submittedName>
</protein>
<evidence type="ECO:0000313" key="5">
    <source>
        <dbReference type="Proteomes" id="UP000249293"/>
    </source>
</evidence>
<dbReference type="GO" id="GO:0071008">
    <property type="term" value="C:U2-type post-mRNA release spliceosomal complex"/>
    <property type="evidence" value="ECO:0007669"/>
    <property type="project" value="TreeGrafter"/>
</dbReference>
<dbReference type="Proteomes" id="UP000189274">
    <property type="component" value="Unassembled WGS sequence"/>
</dbReference>
<dbReference type="SMART" id="SM00443">
    <property type="entry name" value="G_patch"/>
    <property type="match status" value="1"/>
</dbReference>
<dbReference type="InterPro" id="IPR000467">
    <property type="entry name" value="G_patch_dom"/>
</dbReference>
<reference evidence="4" key="1">
    <citation type="journal article" date="2017" name="Genome Announc.">
        <title>Genome sequences of Cyberlindnera fabianii 65, Pichia kudriavzevii 129, and Saccharomyces cerevisiae 131 isolated from fermented masau fruits in Zimbabwe.</title>
        <authorList>
            <person name="van Rijswijck I.M.H."/>
            <person name="Derks M.F.L."/>
            <person name="Abee T."/>
            <person name="de Ridder D."/>
            <person name="Smid E.J."/>
        </authorList>
    </citation>
    <scope>NUCLEOTIDE SEQUENCE [LARGE SCALE GENOMIC DNA]</scope>
    <source>
        <strain evidence="4">129</strain>
    </source>
</reference>
<accession>A0A1V2LKX9</accession>
<keyword evidence="5" id="KW-1185">Reference proteome</keyword>
<proteinExistence type="predicted"/>
<dbReference type="Proteomes" id="UP000249293">
    <property type="component" value="Chromosome 1"/>
</dbReference>
<gene>
    <name evidence="3" type="ORF">BOH78_2920</name>
    <name evidence="2" type="ORF">C5L36_0A07830</name>
</gene>
<dbReference type="PROSITE" id="PS50174">
    <property type="entry name" value="G_PATCH"/>
    <property type="match status" value="1"/>
</dbReference>
<dbReference type="OrthoDB" id="4822at2759"/>
<dbReference type="GO" id="GO:0000390">
    <property type="term" value="P:spliceosomal complex disassembly"/>
    <property type="evidence" value="ECO:0007669"/>
    <property type="project" value="InterPro"/>
</dbReference>
<dbReference type="AlphaFoldDB" id="A0A1V2LKX9"/>
<dbReference type="EMBL" id="MQVM01000013">
    <property type="protein sequence ID" value="ONH73643.1"/>
    <property type="molecule type" value="Genomic_DNA"/>
</dbReference>
<dbReference type="PANTHER" id="PTHR23329:SF1">
    <property type="entry name" value="TUFTELIN-INTERACTING PROTEIN 11"/>
    <property type="match status" value="1"/>
</dbReference>
<reference evidence="2 5" key="3">
    <citation type="submission" date="2018-06" db="EMBL/GenBank/DDBJ databases">
        <title>Population genomics shows no distinction between pathogenic Candida krusei and environmental Pichia kudriavzevii: One species, four names.</title>
        <authorList>
            <person name="Douglass A.P."/>
            <person name="Offei B."/>
            <person name="Braun-Galleani S."/>
            <person name="Coughlan A.Y."/>
            <person name="Martos A."/>
            <person name="Ortiz-Merino R.A."/>
            <person name="Byrne K.P."/>
            <person name="Wolfe K.H."/>
        </authorList>
    </citation>
    <scope>NUCLEOTIDE SEQUENCE [LARGE SCALE GENOMIC DNA]</scope>
    <source>
        <strain evidence="2 5">CBS573</strain>
    </source>
</reference>
<organism evidence="3 4">
    <name type="scientific">Pichia kudriavzevii</name>
    <name type="common">Yeast</name>
    <name type="synonym">Issatchenkia orientalis</name>
    <dbReference type="NCBI Taxonomy" id="4909"/>
    <lineage>
        <taxon>Eukaryota</taxon>
        <taxon>Fungi</taxon>
        <taxon>Dikarya</taxon>
        <taxon>Ascomycota</taxon>
        <taxon>Saccharomycotina</taxon>
        <taxon>Pichiomycetes</taxon>
        <taxon>Pichiales</taxon>
        <taxon>Pichiaceae</taxon>
        <taxon>Pichia</taxon>
    </lineage>
</organism>
<evidence type="ECO:0000313" key="3">
    <source>
        <dbReference type="EMBL" id="ONH73643.1"/>
    </source>
</evidence>
<dbReference type="GO" id="GO:0003676">
    <property type="term" value="F:nucleic acid binding"/>
    <property type="evidence" value="ECO:0007669"/>
    <property type="project" value="InterPro"/>
</dbReference>
<dbReference type="EMBL" id="CP028773">
    <property type="protein sequence ID" value="AWU74183.1"/>
    <property type="molecule type" value="Genomic_DNA"/>
</dbReference>
<dbReference type="InterPro" id="IPR045211">
    <property type="entry name" value="TFP11/STIP/Ntr1"/>
</dbReference>
<dbReference type="STRING" id="4909.A0A1V2LKX9"/>
<feature type="domain" description="G-patch" evidence="1">
    <location>
        <begin position="8"/>
        <end position="54"/>
    </location>
</feature>
<dbReference type="Pfam" id="PF01585">
    <property type="entry name" value="G-patch"/>
    <property type="match status" value="1"/>
</dbReference>
<evidence type="ECO:0000259" key="1">
    <source>
        <dbReference type="PROSITE" id="PS50174"/>
    </source>
</evidence>
<sequence>MSEQLLNAYGKGATLLFQMGYVPGKGLGENGRGIVEPILPTVRKRGEGIKVDDSNRNKMETRYVDEWSDADKTSDSDDNDDDDNAKGKELGFLKSGVYKSEYDIPDLWTIFRRLEILVDLSNADKVAMEGMMHADDSDCSSRLLQQELWKTVLELEKMKTRESLLRKEQEKLEKGYSLINGDIQALKNILQTDLSDKSVSGNMLDLWMDYQCAKLSETWTKEIKECDMKDISRFGELLEKAENYSKECNFNEPPQIIFENDRIEGRHAIIVFSKLDSVLIVPIIERFIGFFGGLWDVEQVEWGNAVYEELRDSELIGDEQIFEFLVNERIVLPKLKQCIDAWEIDGCFLDGDGKETHFLYLIIPWLKLLGTKLRCQLVDYVIEKLCQWLQHYPHEITTEKLAIWKVNLCLELSSNGSKHLLKVQRSIMYNLICKLRKNLNVDKTDAWSWMNDENFHVLSMFFRKVDEFELSKFDKSINNEIMIPLWIGYLQLFEHKHDSEDFLREMTGIFSNYGLLDDSVKYPSIVKGLTECWEHANYTSGLGLQSKRVISDFMDIDSLIGMREENCWKVLNHDGEPNTDKKERVMSRNEVKSMKDLLFMECEKRGIPIIPLDGKVYEGKQVYQLKRSSDKRLFSVVFEPKLIFDTDKKEYVSLDDLFQ</sequence>
<name>A0A1V2LKX9_PICKU</name>